<proteinExistence type="predicted"/>
<accession>A0A2H3JKL2</accession>
<feature type="region of interest" description="Disordered" evidence="1">
    <location>
        <begin position="99"/>
        <end position="129"/>
    </location>
</feature>
<evidence type="ECO:0000313" key="2">
    <source>
        <dbReference type="EMBL" id="PCH42732.1"/>
    </source>
</evidence>
<sequence length="284" mass="31696">MRDPGFDPGGGQLYVTTAILHTNNALRWLKDEQRMMEKDTTKKTDKGKAWVTGEKRAPPTPEVTVQLAKWKCNHCEKMQGEEPNLSKCKYPRWHNPYCQRQDAQSGNSKTGAGGQQQQQTRALTDGEPQVLSEIPQEDFVRMVATWAQANPKSAKQARFNPTQVTPSPRNKYAVLDIEESKSAMDDDELGDRLYGLDTGAPDIVSLSVYDSDDDDGASTCSDDSFVTALEEPPLEAQWEANTVLNSSNVTYVPMEVDPVDSDMEMAAPPESQSKKKTEKKQKHR</sequence>
<protein>
    <submittedName>
        <fullName evidence="2">Uncharacterized protein</fullName>
    </submittedName>
</protein>
<dbReference type="AlphaFoldDB" id="A0A2H3JKL2"/>
<feature type="region of interest" description="Disordered" evidence="1">
    <location>
        <begin position="150"/>
        <end position="169"/>
    </location>
</feature>
<reference evidence="2 3" key="1">
    <citation type="journal article" date="2012" name="Science">
        <title>The Paleozoic origin of enzymatic lignin decomposition reconstructed from 31 fungal genomes.</title>
        <authorList>
            <person name="Floudas D."/>
            <person name="Binder M."/>
            <person name="Riley R."/>
            <person name="Barry K."/>
            <person name="Blanchette R.A."/>
            <person name="Henrissat B."/>
            <person name="Martinez A.T."/>
            <person name="Otillar R."/>
            <person name="Spatafora J.W."/>
            <person name="Yadav J.S."/>
            <person name="Aerts A."/>
            <person name="Benoit I."/>
            <person name="Boyd A."/>
            <person name="Carlson A."/>
            <person name="Copeland A."/>
            <person name="Coutinho P.M."/>
            <person name="de Vries R.P."/>
            <person name="Ferreira P."/>
            <person name="Findley K."/>
            <person name="Foster B."/>
            <person name="Gaskell J."/>
            <person name="Glotzer D."/>
            <person name="Gorecki P."/>
            <person name="Heitman J."/>
            <person name="Hesse C."/>
            <person name="Hori C."/>
            <person name="Igarashi K."/>
            <person name="Jurgens J.A."/>
            <person name="Kallen N."/>
            <person name="Kersten P."/>
            <person name="Kohler A."/>
            <person name="Kuees U."/>
            <person name="Kumar T.K.A."/>
            <person name="Kuo A."/>
            <person name="LaButti K."/>
            <person name="Larrondo L.F."/>
            <person name="Lindquist E."/>
            <person name="Ling A."/>
            <person name="Lombard V."/>
            <person name="Lucas S."/>
            <person name="Lundell T."/>
            <person name="Martin R."/>
            <person name="McLaughlin D.J."/>
            <person name="Morgenstern I."/>
            <person name="Morin E."/>
            <person name="Murat C."/>
            <person name="Nagy L.G."/>
            <person name="Nolan M."/>
            <person name="Ohm R.A."/>
            <person name="Patyshakuliyeva A."/>
            <person name="Rokas A."/>
            <person name="Ruiz-Duenas F.J."/>
            <person name="Sabat G."/>
            <person name="Salamov A."/>
            <person name="Samejima M."/>
            <person name="Schmutz J."/>
            <person name="Slot J.C."/>
            <person name="St John F."/>
            <person name="Stenlid J."/>
            <person name="Sun H."/>
            <person name="Sun S."/>
            <person name="Syed K."/>
            <person name="Tsang A."/>
            <person name="Wiebenga A."/>
            <person name="Young D."/>
            <person name="Pisabarro A."/>
            <person name="Eastwood D.C."/>
            <person name="Martin F."/>
            <person name="Cullen D."/>
            <person name="Grigoriev I.V."/>
            <person name="Hibbett D.S."/>
        </authorList>
    </citation>
    <scope>NUCLEOTIDE SEQUENCE [LARGE SCALE GENOMIC DNA]</scope>
    <source>
        <strain evidence="2 3">MD-104</strain>
    </source>
</reference>
<feature type="compositionally biased region" description="Basic and acidic residues" evidence="1">
    <location>
        <begin position="36"/>
        <end position="57"/>
    </location>
</feature>
<gene>
    <name evidence="2" type="ORF">WOLCODRAFT_152768</name>
</gene>
<evidence type="ECO:0000313" key="3">
    <source>
        <dbReference type="Proteomes" id="UP000218811"/>
    </source>
</evidence>
<evidence type="ECO:0000256" key="1">
    <source>
        <dbReference type="SAM" id="MobiDB-lite"/>
    </source>
</evidence>
<feature type="compositionally biased region" description="Polar residues" evidence="1">
    <location>
        <begin position="150"/>
        <end position="168"/>
    </location>
</feature>
<dbReference type="EMBL" id="KB468135">
    <property type="protein sequence ID" value="PCH42732.1"/>
    <property type="molecule type" value="Genomic_DNA"/>
</dbReference>
<name>A0A2H3JKL2_WOLCO</name>
<feature type="compositionally biased region" description="Basic residues" evidence="1">
    <location>
        <begin position="274"/>
        <end position="284"/>
    </location>
</feature>
<keyword evidence="3" id="KW-1185">Reference proteome</keyword>
<feature type="region of interest" description="Disordered" evidence="1">
    <location>
        <begin position="260"/>
        <end position="284"/>
    </location>
</feature>
<feature type="region of interest" description="Disordered" evidence="1">
    <location>
        <begin position="36"/>
        <end position="62"/>
    </location>
</feature>
<organism evidence="2 3">
    <name type="scientific">Wolfiporia cocos (strain MD-104)</name>
    <name type="common">Brown rot fungus</name>
    <dbReference type="NCBI Taxonomy" id="742152"/>
    <lineage>
        <taxon>Eukaryota</taxon>
        <taxon>Fungi</taxon>
        <taxon>Dikarya</taxon>
        <taxon>Basidiomycota</taxon>
        <taxon>Agaricomycotina</taxon>
        <taxon>Agaricomycetes</taxon>
        <taxon>Polyporales</taxon>
        <taxon>Phaeolaceae</taxon>
        <taxon>Wolfiporia</taxon>
    </lineage>
</organism>
<feature type="compositionally biased region" description="Polar residues" evidence="1">
    <location>
        <begin position="101"/>
        <end position="110"/>
    </location>
</feature>
<dbReference type="Proteomes" id="UP000218811">
    <property type="component" value="Unassembled WGS sequence"/>
</dbReference>